<dbReference type="InterPro" id="IPR039565">
    <property type="entry name" value="BamD-like"/>
</dbReference>
<evidence type="ECO:0000256" key="2">
    <source>
        <dbReference type="ARBA" id="ARBA00023136"/>
    </source>
</evidence>
<feature type="domain" description="Outer membrane lipoprotein BamD-like" evidence="4">
    <location>
        <begin position="33"/>
        <end position="175"/>
    </location>
</feature>
<organism evidence="5 6">
    <name type="scientific">Subsaximicrobium wynnwilliamsii</name>
    <dbReference type="NCBI Taxonomy" id="291179"/>
    <lineage>
        <taxon>Bacteria</taxon>
        <taxon>Pseudomonadati</taxon>
        <taxon>Bacteroidota</taxon>
        <taxon>Flavobacteriia</taxon>
        <taxon>Flavobacteriales</taxon>
        <taxon>Flavobacteriaceae</taxon>
        <taxon>Subsaximicrobium</taxon>
    </lineage>
</organism>
<keyword evidence="3" id="KW-0998">Cell outer membrane</keyword>
<name>A0A5C6ZMA7_9FLAO</name>
<feature type="domain" description="Outer membrane lipoprotein BamD-like" evidence="4">
    <location>
        <begin position="176"/>
        <end position="256"/>
    </location>
</feature>
<dbReference type="EMBL" id="VORO01000001">
    <property type="protein sequence ID" value="TXD91206.1"/>
    <property type="molecule type" value="Genomic_DNA"/>
</dbReference>
<dbReference type="InterPro" id="IPR017689">
    <property type="entry name" value="BamD"/>
</dbReference>
<evidence type="ECO:0000313" key="6">
    <source>
        <dbReference type="Proteomes" id="UP000321578"/>
    </source>
</evidence>
<keyword evidence="6" id="KW-1185">Reference proteome</keyword>
<comment type="caution">
    <text evidence="5">The sequence shown here is derived from an EMBL/GenBank/DDBJ whole genome shotgun (WGS) entry which is preliminary data.</text>
</comment>
<protein>
    <submittedName>
        <fullName evidence="5">Outer membrane protein assembly factor BamD</fullName>
    </submittedName>
</protein>
<evidence type="ECO:0000259" key="4">
    <source>
        <dbReference type="Pfam" id="PF13525"/>
    </source>
</evidence>
<dbReference type="AlphaFoldDB" id="A0A5C6ZMA7"/>
<dbReference type="Pfam" id="PF13525">
    <property type="entry name" value="YfiO"/>
    <property type="match status" value="2"/>
</dbReference>
<evidence type="ECO:0000256" key="1">
    <source>
        <dbReference type="ARBA" id="ARBA00022729"/>
    </source>
</evidence>
<gene>
    <name evidence="5" type="primary">bamD</name>
    <name evidence="5" type="ORF">ESY86_01055</name>
</gene>
<dbReference type="InterPro" id="IPR011990">
    <property type="entry name" value="TPR-like_helical_dom_sf"/>
</dbReference>
<accession>A0A5C6ZMA7</accession>
<dbReference type="PROSITE" id="PS51257">
    <property type="entry name" value="PROKAR_LIPOPROTEIN"/>
    <property type="match status" value="1"/>
</dbReference>
<dbReference type="OrthoDB" id="9770761at2"/>
<keyword evidence="1" id="KW-0732">Signal</keyword>
<dbReference type="Gene3D" id="1.25.40.10">
    <property type="entry name" value="Tetratricopeptide repeat domain"/>
    <property type="match status" value="1"/>
</dbReference>
<dbReference type="RefSeq" id="WP_147084668.1">
    <property type="nucleotide sequence ID" value="NZ_VORM01000003.1"/>
</dbReference>
<keyword evidence="2" id="KW-0472">Membrane</keyword>
<dbReference type="NCBIfam" id="TIGR03302">
    <property type="entry name" value="OM_YfiO"/>
    <property type="match status" value="1"/>
</dbReference>
<sequence length="271" mass="32003">MKKLFYLLAFVSVISSCSEYQKALKSEDIATKFQMGTDLYDAGKYIKANRLFEQIVPKYRGKPQAEKLMYMHANAFYETRDYYISSYQFENFEKSYPQSEKAEEASFLGAKSFYHLSPVYSKEQNETIQALEKLQLFVNKYPNSQYLPQANELIQELDYKLEKKAFEIAKQYNKIAYFESSDYEAAITAFDNFLIEYPGTSFREQAMFYRLDSAYMLGINSVKYRQQERLETAMAFFKSFKRFYPESQLMVEATRMEMEMTSALQKFNTQS</sequence>
<dbReference type="SUPFAM" id="SSF48452">
    <property type="entry name" value="TPR-like"/>
    <property type="match status" value="1"/>
</dbReference>
<dbReference type="Proteomes" id="UP000321578">
    <property type="component" value="Unassembled WGS sequence"/>
</dbReference>
<evidence type="ECO:0000256" key="3">
    <source>
        <dbReference type="ARBA" id="ARBA00023237"/>
    </source>
</evidence>
<reference evidence="5 6" key="1">
    <citation type="submission" date="2019-08" db="EMBL/GenBank/DDBJ databases">
        <title>Genomes of Subsaximicrobium wynnwilliamsii strains.</title>
        <authorList>
            <person name="Bowman J.P."/>
        </authorList>
    </citation>
    <scope>NUCLEOTIDE SEQUENCE [LARGE SCALE GENOMIC DNA]</scope>
    <source>
        <strain evidence="5 6">2-80-2</strain>
    </source>
</reference>
<evidence type="ECO:0000313" key="5">
    <source>
        <dbReference type="EMBL" id="TXD91206.1"/>
    </source>
</evidence>
<proteinExistence type="predicted"/>